<evidence type="ECO:0000313" key="4">
    <source>
        <dbReference type="EMBL" id="RBM71559.1"/>
    </source>
</evidence>
<dbReference type="InterPro" id="IPR036291">
    <property type="entry name" value="NAD(P)-bd_dom_sf"/>
</dbReference>
<dbReference type="EMBL" id="QKKU01000016">
    <property type="protein sequence ID" value="RBM71559.1"/>
    <property type="molecule type" value="Genomic_DNA"/>
</dbReference>
<accession>A0ABD7FYY3</accession>
<dbReference type="CDD" id="cd05232">
    <property type="entry name" value="UDP_G4E_4_SDR_e"/>
    <property type="match status" value="1"/>
</dbReference>
<evidence type="ECO:0000313" key="5">
    <source>
        <dbReference type="Proteomes" id="UP000252199"/>
    </source>
</evidence>
<comment type="similarity">
    <text evidence="2">Belongs to the NAD(P)-dependent epimerase/dehydratase family.</text>
</comment>
<sequence length="321" mass="34833">MPKSILLTGSTGFVGANLAKILSLKTDYIVKSVVRRAVNKEDGLYFEVGEINASTDYTRVISNTSIVVHCAARAHVMNDSIGNPLSVYREVNTDGTANLARQAAAAGVKRFIFISSIKVNGESTVLGKPFCSNNVAQPEDDYGISKAEAEQALFTIAKETGMEVVIIRPTLVYGAGVKSNFASLMNLVSKGIPLPFGCITKNKRSLVSVDNLVDLIITCIVHPKAANQVFLVSDDHDVSTSEMVRELAIALGKPTWQLPVPIWCYKLFGKLFGKSDIVDRLTGSLQVDISHTKETLGWKPPQTLQEGFKQTAQAFLQANNK</sequence>
<dbReference type="SUPFAM" id="SSF51735">
    <property type="entry name" value="NAD(P)-binding Rossmann-fold domains"/>
    <property type="match status" value="1"/>
</dbReference>
<name>A0ABD7FYY3_9VIBR</name>
<reference evidence="4 5" key="1">
    <citation type="submission" date="2018-06" db="EMBL/GenBank/DDBJ databases">
        <title>Draft genome sequences of nine Vibrio sp. clinical isolates from across the United States representing the closest known relative of Vibrio cholerae.</title>
        <authorList>
            <person name="Islam M.T."/>
            <person name="Liang K."/>
            <person name="Im M.S."/>
            <person name="Winkjer J."/>
            <person name="Busby S."/>
            <person name="Batra D."/>
            <person name="Rowe L."/>
            <person name="Tarr C.L."/>
            <person name="Boucher Y."/>
        </authorList>
    </citation>
    <scope>NUCLEOTIDE SEQUENCE [LARGE SCALE GENOMIC DNA]</scope>
    <source>
        <strain evidence="4 5">2017V-1110</strain>
    </source>
</reference>
<evidence type="ECO:0000256" key="2">
    <source>
        <dbReference type="ARBA" id="ARBA00007637"/>
    </source>
</evidence>
<dbReference type="Gene3D" id="3.40.50.720">
    <property type="entry name" value="NAD(P)-binding Rossmann-like Domain"/>
    <property type="match status" value="1"/>
</dbReference>
<comment type="caution">
    <text evidence="4">The sequence shown here is derived from an EMBL/GenBank/DDBJ whole genome shotgun (WGS) entry which is preliminary data.</text>
</comment>
<dbReference type="RefSeq" id="WP_113610051.1">
    <property type="nucleotide sequence ID" value="NZ_CAWQMY010000068.1"/>
</dbReference>
<proteinExistence type="inferred from homology"/>
<dbReference type="PANTHER" id="PTHR43000">
    <property type="entry name" value="DTDP-D-GLUCOSE 4,6-DEHYDRATASE-RELATED"/>
    <property type="match status" value="1"/>
</dbReference>
<feature type="domain" description="NAD-dependent epimerase/dehydratase" evidence="3">
    <location>
        <begin position="5"/>
        <end position="227"/>
    </location>
</feature>
<dbReference type="Pfam" id="PF01370">
    <property type="entry name" value="Epimerase"/>
    <property type="match status" value="1"/>
</dbReference>
<organism evidence="4 5">
    <name type="scientific">Vibrio paracholerae</name>
    <dbReference type="NCBI Taxonomy" id="650003"/>
    <lineage>
        <taxon>Bacteria</taxon>
        <taxon>Pseudomonadati</taxon>
        <taxon>Pseudomonadota</taxon>
        <taxon>Gammaproteobacteria</taxon>
        <taxon>Vibrionales</taxon>
        <taxon>Vibrionaceae</taxon>
        <taxon>Vibrio</taxon>
    </lineage>
</organism>
<evidence type="ECO:0000259" key="3">
    <source>
        <dbReference type="Pfam" id="PF01370"/>
    </source>
</evidence>
<protein>
    <submittedName>
        <fullName evidence="4">UDP-glucose 4-epimerase</fullName>
    </submittedName>
</protein>
<dbReference type="Proteomes" id="UP000252199">
    <property type="component" value="Unassembled WGS sequence"/>
</dbReference>
<comment type="pathway">
    <text evidence="1">Bacterial outer membrane biogenesis; LPS O-antigen biosynthesis.</text>
</comment>
<dbReference type="InterPro" id="IPR001509">
    <property type="entry name" value="Epimerase_deHydtase"/>
</dbReference>
<gene>
    <name evidence="4" type="ORF">DLR72_03600</name>
</gene>
<dbReference type="AlphaFoldDB" id="A0ABD7FYY3"/>
<evidence type="ECO:0000256" key="1">
    <source>
        <dbReference type="ARBA" id="ARBA00005125"/>
    </source>
</evidence>